<dbReference type="PANTHER" id="PTHR12526:SF634">
    <property type="entry name" value="BLL3361 PROTEIN"/>
    <property type="match status" value="1"/>
</dbReference>
<dbReference type="Proteomes" id="UP001317822">
    <property type="component" value="Chromosome"/>
</dbReference>
<proteinExistence type="predicted"/>
<dbReference type="Pfam" id="PF13692">
    <property type="entry name" value="Glyco_trans_1_4"/>
    <property type="match status" value="1"/>
</dbReference>
<reference evidence="2 3" key="1">
    <citation type="journal article" date="2023" name="Int. J. Syst. Evol. Microbiol.">
        <title>Physiological and genomic analyses of cobalamin (vitamin B12)-auxotrophy of Lysobacter auxotrophicus sp. nov., a methionine-auxotrophic chitinolytic bacterium isolated from chitin-treated soil.</title>
        <authorList>
            <person name="Saito A."/>
            <person name="Dohra H."/>
            <person name="Hamada M."/>
            <person name="Moriuchi R."/>
            <person name="Kotsuchibashi Y."/>
            <person name="Mori K."/>
        </authorList>
    </citation>
    <scope>NUCLEOTIDE SEQUENCE [LARGE SCALE GENOMIC DNA]</scope>
    <source>
        <strain evidence="2 3">5-21a</strain>
    </source>
</reference>
<sequence length="379" mass="41066">MAAERLRILMTADTVGGVWTFAMELCAQLCARGDRVLLAATGREPDAGQRAQAERIDGLRLHARPYKLVWMPEPWRDLRATGAWLRRLARGFRPDVVHLNDLSQGDAGWEPPVIVSAHSCVCSWWRAVHGEAAPPSWDRYRQHVGATLRAADRVVAPTRAMLDALMREHGALPASEVIHNGRSAAGLVTDKSPVVFAAGRLWDAAKNLSALAAIAPDLPWPVCIAGDARHPGEGRTTTFDNVDLLGPLGSEAVRELMARAAIYALPARYEPFGLSALEAAQAGCALVLGDVPSLREVWGDAAMFVPPDDAGALRDALLRLITDVAARDALARAAQRRAARYTPDAMASRYRDAYFELLDARRTPSRRADSASIETGAHA</sequence>
<keyword evidence="3" id="KW-1185">Reference proteome</keyword>
<organism evidence="2 3">
    <name type="scientific">Lysobacter auxotrophicus</name>
    <dbReference type="NCBI Taxonomy" id="2992573"/>
    <lineage>
        <taxon>Bacteria</taxon>
        <taxon>Pseudomonadati</taxon>
        <taxon>Pseudomonadota</taxon>
        <taxon>Gammaproteobacteria</taxon>
        <taxon>Lysobacterales</taxon>
        <taxon>Lysobacteraceae</taxon>
        <taxon>Lysobacter</taxon>
    </lineage>
</organism>
<protein>
    <submittedName>
        <fullName evidence="2">Glycosyltransferase family 4 protein</fullName>
    </submittedName>
</protein>
<dbReference type="PANTHER" id="PTHR12526">
    <property type="entry name" value="GLYCOSYLTRANSFERASE"/>
    <property type="match status" value="1"/>
</dbReference>
<accession>A0ABN6UI51</accession>
<dbReference type="Pfam" id="PF13439">
    <property type="entry name" value="Glyco_transf_4"/>
    <property type="match status" value="1"/>
</dbReference>
<evidence type="ECO:0000259" key="1">
    <source>
        <dbReference type="Pfam" id="PF13439"/>
    </source>
</evidence>
<evidence type="ECO:0000313" key="3">
    <source>
        <dbReference type="Proteomes" id="UP001317822"/>
    </source>
</evidence>
<gene>
    <name evidence="2" type="ORF">LA521A_11960</name>
</gene>
<name>A0ABN6UI51_9GAMM</name>
<evidence type="ECO:0000313" key="2">
    <source>
        <dbReference type="EMBL" id="BDU15995.1"/>
    </source>
</evidence>
<dbReference type="EMBL" id="AP027041">
    <property type="protein sequence ID" value="BDU15995.1"/>
    <property type="molecule type" value="Genomic_DNA"/>
</dbReference>
<feature type="domain" description="Glycosyltransferase subfamily 4-like N-terminal" evidence="1">
    <location>
        <begin position="15"/>
        <end position="181"/>
    </location>
</feature>
<dbReference type="Gene3D" id="3.40.50.2000">
    <property type="entry name" value="Glycogen Phosphorylase B"/>
    <property type="match status" value="2"/>
</dbReference>
<dbReference type="InterPro" id="IPR028098">
    <property type="entry name" value="Glyco_trans_4-like_N"/>
</dbReference>
<dbReference type="CDD" id="cd03801">
    <property type="entry name" value="GT4_PimA-like"/>
    <property type="match status" value="1"/>
</dbReference>
<dbReference type="SUPFAM" id="SSF53756">
    <property type="entry name" value="UDP-Glycosyltransferase/glycogen phosphorylase"/>
    <property type="match status" value="1"/>
</dbReference>